<dbReference type="Proteomes" id="UP000238137">
    <property type="component" value="Unassembled WGS sequence"/>
</dbReference>
<gene>
    <name evidence="2" type="ORF">A7A09_013860</name>
</gene>
<proteinExistence type="predicted"/>
<feature type="compositionally biased region" description="Basic and acidic residues" evidence="1">
    <location>
        <begin position="18"/>
        <end position="30"/>
    </location>
</feature>
<evidence type="ECO:0000256" key="1">
    <source>
        <dbReference type="SAM" id="MobiDB-lite"/>
    </source>
</evidence>
<evidence type="ECO:0000313" key="3">
    <source>
        <dbReference type="Proteomes" id="UP000238137"/>
    </source>
</evidence>
<organism evidence="2 3">
    <name type="scientific">Paracoccus methylarcula</name>
    <dbReference type="NCBI Taxonomy" id="72022"/>
    <lineage>
        <taxon>Bacteria</taxon>
        <taxon>Pseudomonadati</taxon>
        <taxon>Pseudomonadota</taxon>
        <taxon>Alphaproteobacteria</taxon>
        <taxon>Rhodobacterales</taxon>
        <taxon>Paracoccaceae</taxon>
        <taxon>Paracoccus</taxon>
    </lineage>
</organism>
<reference evidence="2" key="1">
    <citation type="submission" date="2018-05" db="EMBL/GenBank/DDBJ databases">
        <title>Reclassification of Methylarcula marina and Methylarcula terricola as Paracoccus methylarcula sp.nov., comb.nov. and Paracoccus terricola comb.nov.</title>
        <authorList>
            <person name="Shmareva M.N."/>
            <person name="Doronina N.V."/>
            <person name="Vasilenko O.V."/>
            <person name="Tarlachkov S.V."/>
            <person name="Trotsenko Y.A."/>
        </authorList>
    </citation>
    <scope>NUCLEOTIDE SEQUENCE [LARGE SCALE GENOMIC DNA]</scope>
    <source>
        <strain evidence="2">VKM B-2159</strain>
    </source>
</reference>
<evidence type="ECO:0000313" key="2">
    <source>
        <dbReference type="EMBL" id="RNF33985.1"/>
    </source>
</evidence>
<keyword evidence="3" id="KW-1185">Reference proteome</keyword>
<dbReference type="AlphaFoldDB" id="A0A3R7SCH0"/>
<protein>
    <submittedName>
        <fullName evidence="2">Uncharacterized protein</fullName>
    </submittedName>
</protein>
<name>A0A3R7SCH0_9RHOB</name>
<feature type="region of interest" description="Disordered" evidence="1">
    <location>
        <begin position="1"/>
        <end position="73"/>
    </location>
</feature>
<comment type="caution">
    <text evidence="2">The sequence shown here is derived from an EMBL/GenBank/DDBJ whole genome shotgun (WGS) entry which is preliminary data.</text>
</comment>
<accession>A0A3R7SCH0</accession>
<sequence length="73" mass="8045">MGMTEVLEKFTQIDGDASDARGDTELDPPSRRAGRLSRNRQKGSASYCDRVNRQSGDAQPDIQRIMETGSEAN</sequence>
<dbReference type="EMBL" id="PXNQ02000008">
    <property type="protein sequence ID" value="RNF33985.1"/>
    <property type="molecule type" value="Genomic_DNA"/>
</dbReference>
<feature type="compositionally biased region" description="Basic residues" evidence="1">
    <location>
        <begin position="32"/>
        <end position="41"/>
    </location>
</feature>